<dbReference type="GO" id="GO:0016787">
    <property type="term" value="F:hydrolase activity"/>
    <property type="evidence" value="ECO:0007669"/>
    <property type="project" value="UniProtKB-KW"/>
</dbReference>
<feature type="domain" description="Serine aminopeptidase S33" evidence="1">
    <location>
        <begin position="24"/>
        <end position="292"/>
    </location>
</feature>
<dbReference type="Gene3D" id="3.40.50.1820">
    <property type="entry name" value="alpha/beta hydrolase"/>
    <property type="match status" value="1"/>
</dbReference>
<dbReference type="RefSeq" id="WP_055257732.1">
    <property type="nucleotide sequence ID" value="NZ_BCMV01000012.1"/>
</dbReference>
<dbReference type="InterPro" id="IPR022742">
    <property type="entry name" value="Hydrolase_4"/>
</dbReference>
<dbReference type="Proteomes" id="UP000095488">
    <property type="component" value="Unassembled WGS sequence"/>
</dbReference>
<organism evidence="2 3">
    <name type="scientific">Sarcina ventriculi</name>
    <name type="common">Clostridium ventriculi</name>
    <dbReference type="NCBI Taxonomy" id="1267"/>
    <lineage>
        <taxon>Bacteria</taxon>
        <taxon>Bacillati</taxon>
        <taxon>Bacillota</taxon>
        <taxon>Clostridia</taxon>
        <taxon>Eubacteriales</taxon>
        <taxon>Clostridiaceae</taxon>
        <taxon>Sarcina</taxon>
    </lineage>
</organism>
<keyword evidence="3" id="KW-1185">Reference proteome</keyword>
<evidence type="ECO:0000313" key="2">
    <source>
        <dbReference type="EMBL" id="CUN64398.1"/>
    </source>
</evidence>
<dbReference type="EMBL" id="CYZR01000002">
    <property type="protein sequence ID" value="CUN64398.1"/>
    <property type="molecule type" value="Genomic_DNA"/>
</dbReference>
<gene>
    <name evidence="2" type="primary">ytpA</name>
    <name evidence="2" type="ORF">ERS852473_00725</name>
</gene>
<sequence length="327" mass="37619">MKSYFIKSHDGKKIFIGVWDEVENPKAVIQMVHGMGEHIGRYENVANYLNSKGFIVYGDDHRGHGKTAENIDKIGDIGRDGFNKIVEDEKYITDMIKRKYPNLPHFICGHSFGSFISQEYLNRYSNDIDGIILCGSALQKGLGPVIGRIVSTTQMLFGLGKKHAYFIARVTGNLFNKKINDKSNNKNADVDLWLTSDEEEIEKLRNDKFCNHTLKVNFYYYMFKGFKTLYKSEKNKNIRKDIPILLIAGKEDPVGNYGEAVKELEAYYKGLCIENVSLKIYDGKKHELFNELGREEIYDDLNNWLENIALKSIKHTNEKKYILNNNG</sequence>
<dbReference type="EC" id="3.1.1.-" evidence="2"/>
<dbReference type="Pfam" id="PF12146">
    <property type="entry name" value="Hydrolase_4"/>
    <property type="match status" value="1"/>
</dbReference>
<dbReference type="InterPro" id="IPR051044">
    <property type="entry name" value="MAG_DAG_Lipase"/>
</dbReference>
<dbReference type="InterPro" id="IPR029058">
    <property type="entry name" value="AB_hydrolase_fold"/>
</dbReference>
<protein>
    <submittedName>
        <fullName evidence="2">Phospholipase ytpA</fullName>
        <ecNumber evidence="2">3.1.1.-</ecNumber>
    </submittedName>
</protein>
<evidence type="ECO:0000259" key="1">
    <source>
        <dbReference type="Pfam" id="PF12146"/>
    </source>
</evidence>
<evidence type="ECO:0000313" key="3">
    <source>
        <dbReference type="Proteomes" id="UP000095488"/>
    </source>
</evidence>
<dbReference type="SUPFAM" id="SSF53474">
    <property type="entry name" value="alpha/beta-Hydrolases"/>
    <property type="match status" value="1"/>
</dbReference>
<reference evidence="2 3" key="1">
    <citation type="submission" date="2015-09" db="EMBL/GenBank/DDBJ databases">
        <authorList>
            <consortium name="Pathogen Informatics"/>
            <person name="Wu L."/>
            <person name="Ma J."/>
        </authorList>
    </citation>
    <scope>NUCLEOTIDE SEQUENCE [LARGE SCALE GENOMIC DNA]</scope>
    <source>
        <strain evidence="2 3">2789STDY5834858</strain>
    </source>
</reference>
<keyword evidence="2" id="KW-0378">Hydrolase</keyword>
<comment type="caution">
    <text evidence="2">The sequence shown here is derived from an EMBL/GenBank/DDBJ whole genome shotgun (WGS) entry which is preliminary data.</text>
</comment>
<name>A0ABP2ANR3_SARVE</name>
<proteinExistence type="predicted"/>
<accession>A0ABP2ANR3</accession>
<dbReference type="PANTHER" id="PTHR11614">
    <property type="entry name" value="PHOSPHOLIPASE-RELATED"/>
    <property type="match status" value="1"/>
</dbReference>